<dbReference type="Gene3D" id="3.40.30.10">
    <property type="entry name" value="Glutaredoxin"/>
    <property type="match status" value="1"/>
</dbReference>
<dbReference type="InterPro" id="IPR002109">
    <property type="entry name" value="Glutaredoxin"/>
</dbReference>
<comment type="subcellular location">
    <subcellularLocation>
        <location evidence="1">Cytoplasm</location>
    </subcellularLocation>
</comment>
<evidence type="ECO:0000313" key="7">
    <source>
        <dbReference type="Proteomes" id="UP000265520"/>
    </source>
</evidence>
<keyword evidence="4" id="KW-0676">Redox-active center</keyword>
<organism evidence="6 7">
    <name type="scientific">Trifolium medium</name>
    <dbReference type="NCBI Taxonomy" id="97028"/>
    <lineage>
        <taxon>Eukaryota</taxon>
        <taxon>Viridiplantae</taxon>
        <taxon>Streptophyta</taxon>
        <taxon>Embryophyta</taxon>
        <taxon>Tracheophyta</taxon>
        <taxon>Spermatophyta</taxon>
        <taxon>Magnoliopsida</taxon>
        <taxon>eudicotyledons</taxon>
        <taxon>Gunneridae</taxon>
        <taxon>Pentapetalae</taxon>
        <taxon>rosids</taxon>
        <taxon>fabids</taxon>
        <taxon>Fabales</taxon>
        <taxon>Fabaceae</taxon>
        <taxon>Papilionoideae</taxon>
        <taxon>50 kb inversion clade</taxon>
        <taxon>NPAAA clade</taxon>
        <taxon>Hologalegina</taxon>
        <taxon>IRL clade</taxon>
        <taxon>Trifolieae</taxon>
        <taxon>Trifolium</taxon>
    </lineage>
</organism>
<proteinExistence type="inferred from homology"/>
<evidence type="ECO:0000256" key="3">
    <source>
        <dbReference type="ARBA" id="ARBA00022490"/>
    </source>
</evidence>
<accession>A0A392P2W9</accession>
<evidence type="ECO:0000313" key="6">
    <source>
        <dbReference type="EMBL" id="MCI05749.1"/>
    </source>
</evidence>
<evidence type="ECO:0000256" key="4">
    <source>
        <dbReference type="ARBA" id="ARBA00023284"/>
    </source>
</evidence>
<feature type="non-terminal residue" evidence="6">
    <location>
        <position position="115"/>
    </location>
</feature>
<evidence type="ECO:0000256" key="2">
    <source>
        <dbReference type="ARBA" id="ARBA00007568"/>
    </source>
</evidence>
<dbReference type="SUPFAM" id="SSF52833">
    <property type="entry name" value="Thioredoxin-like"/>
    <property type="match status" value="1"/>
</dbReference>
<dbReference type="InterPro" id="IPR011905">
    <property type="entry name" value="GlrX-like_pln_2"/>
</dbReference>
<feature type="domain" description="Glutaredoxin" evidence="5">
    <location>
        <begin position="31"/>
        <end position="95"/>
    </location>
</feature>
<name>A0A392P2W9_9FABA</name>
<dbReference type="PANTHER" id="PTHR10168">
    <property type="entry name" value="GLUTAREDOXIN"/>
    <property type="match status" value="1"/>
</dbReference>
<dbReference type="EMBL" id="LXQA010059618">
    <property type="protein sequence ID" value="MCI05749.1"/>
    <property type="molecule type" value="Genomic_DNA"/>
</dbReference>
<protein>
    <submittedName>
        <fullName evidence="6">Glutaredoxin-C9-like</fullName>
    </submittedName>
</protein>
<evidence type="ECO:0000259" key="5">
    <source>
        <dbReference type="Pfam" id="PF00462"/>
    </source>
</evidence>
<reference evidence="6 7" key="1">
    <citation type="journal article" date="2018" name="Front. Plant Sci.">
        <title>Red Clover (Trifolium pratense) and Zigzag Clover (T. medium) - A Picture of Genomic Similarities and Differences.</title>
        <authorList>
            <person name="Dluhosova J."/>
            <person name="Istvanek J."/>
            <person name="Nedelnik J."/>
            <person name="Repkova J."/>
        </authorList>
    </citation>
    <scope>NUCLEOTIDE SEQUENCE [LARGE SCALE GENOMIC DNA]</scope>
    <source>
        <strain evidence="7">cv. 10/8</strain>
        <tissue evidence="6">Leaf</tissue>
    </source>
</reference>
<dbReference type="Pfam" id="PF00462">
    <property type="entry name" value="Glutaredoxin"/>
    <property type="match status" value="1"/>
</dbReference>
<keyword evidence="3" id="KW-0963">Cytoplasm</keyword>
<evidence type="ECO:0000256" key="1">
    <source>
        <dbReference type="ARBA" id="ARBA00004496"/>
    </source>
</evidence>
<dbReference type="GO" id="GO:0005737">
    <property type="term" value="C:cytoplasm"/>
    <property type="evidence" value="ECO:0007669"/>
    <property type="project" value="UniProtKB-SubCell"/>
</dbReference>
<dbReference type="AlphaFoldDB" id="A0A392P2W9"/>
<dbReference type="PROSITE" id="PS51354">
    <property type="entry name" value="GLUTAREDOXIN_2"/>
    <property type="match status" value="1"/>
</dbReference>
<comment type="caution">
    <text evidence="6">The sequence shown here is derived from an EMBL/GenBank/DDBJ whole genome shotgun (WGS) entry which is preliminary data.</text>
</comment>
<dbReference type="Proteomes" id="UP000265520">
    <property type="component" value="Unassembled WGS sequence"/>
</dbReference>
<keyword evidence="7" id="KW-1185">Reference proteome</keyword>
<dbReference type="InterPro" id="IPR036249">
    <property type="entry name" value="Thioredoxin-like_sf"/>
</dbReference>
<sequence length="115" mass="12594">MEQPPPPSPPPFKLNMTPCEAVQHLVSSNAVVIFSMTDCCMSTVAKRLLISLGVGLTVVELDRQADGPAIRAFLYQHAAGNEQLLPAIFIGGKVVYRPSWLITSMELLFLSLRKL</sequence>
<comment type="similarity">
    <text evidence="2">Belongs to the glutaredoxin family. CC-type subfamily.</text>
</comment>